<sequence>MNKVKSRYIANITQGDIFNIVQYINDITDDKDTRSSFFTKIIVSGYDASKVGDFPMDIYCTDSHGNSSNIVKSILHVKEKKAEAPTTAPMLLIAGNGGSATDSEHIDGELM</sequence>
<dbReference type="RefSeq" id="WP_092457168.1">
    <property type="nucleotide sequence ID" value="NZ_FOJI01000019.1"/>
</dbReference>
<accession>A0A1I0RN86</accession>
<organism evidence="1 2">
    <name type="scientific">[Clostridium] fimetarium</name>
    <dbReference type="NCBI Taxonomy" id="99656"/>
    <lineage>
        <taxon>Bacteria</taxon>
        <taxon>Bacillati</taxon>
        <taxon>Bacillota</taxon>
        <taxon>Clostridia</taxon>
        <taxon>Lachnospirales</taxon>
        <taxon>Lachnospiraceae</taxon>
    </lineage>
</organism>
<reference evidence="1 2" key="1">
    <citation type="submission" date="2016-10" db="EMBL/GenBank/DDBJ databases">
        <authorList>
            <person name="de Groot N.N."/>
        </authorList>
    </citation>
    <scope>NUCLEOTIDE SEQUENCE [LARGE SCALE GENOMIC DNA]</scope>
    <source>
        <strain evidence="1 2">DSM 9179</strain>
    </source>
</reference>
<evidence type="ECO:0000313" key="2">
    <source>
        <dbReference type="Proteomes" id="UP000199701"/>
    </source>
</evidence>
<dbReference type="AlphaFoldDB" id="A0A1I0RN86"/>
<dbReference type="EMBL" id="FOJI01000019">
    <property type="protein sequence ID" value="SEW42697.1"/>
    <property type="molecule type" value="Genomic_DNA"/>
</dbReference>
<evidence type="ECO:0000313" key="1">
    <source>
        <dbReference type="EMBL" id="SEW42697.1"/>
    </source>
</evidence>
<dbReference type="Proteomes" id="UP000199701">
    <property type="component" value="Unassembled WGS sequence"/>
</dbReference>
<protein>
    <submittedName>
        <fullName evidence="1">Uncharacterized protein</fullName>
    </submittedName>
</protein>
<proteinExistence type="predicted"/>
<name>A0A1I0RN86_9FIRM</name>
<dbReference type="STRING" id="99656.SAMN05421659_11963"/>
<dbReference type="OrthoDB" id="1972074at2"/>
<gene>
    <name evidence="1" type="ORF">SAMN05421659_11963</name>
</gene>
<keyword evidence="2" id="KW-1185">Reference proteome</keyword>